<evidence type="ECO:0000313" key="2">
    <source>
        <dbReference type="Proteomes" id="UP000655523"/>
    </source>
</evidence>
<evidence type="ECO:0000313" key="1">
    <source>
        <dbReference type="EMBL" id="NPT61145.1"/>
    </source>
</evidence>
<protein>
    <submittedName>
        <fullName evidence="1">Uncharacterized protein</fullName>
    </submittedName>
</protein>
<keyword evidence="2" id="KW-1185">Reference proteome</keyword>
<comment type="caution">
    <text evidence="1">The sequence shown here is derived from an EMBL/GenBank/DDBJ whole genome shotgun (WGS) entry which is preliminary data.</text>
</comment>
<accession>A0A972P0Y5</accession>
<sequence>MIQQLYKMGYQLFAPPKKTFTSSVSGLSLTHKDASVSGSSGLWPTLHARPGFVTQPDRVHVVDHEHTYRTVMTFVSGKWNRRLVLLRALSIAAPFLSLSLSTAAAGADAMVATEEICMPAGTYPMFGGGTTVFSHNKTCFSRPATDTYPWEKKSLSATKGARDPFNGSRVVRYDYHDALYHCAKRDMRLPTVEELKALFAYANAGNSTATGSKYAIVAPKNDSRYPDGLYGWGGGSIYWSHTFAGKGFHKAVNLGNGRVSIYYDSHKSYVSCVR</sequence>
<proteinExistence type="predicted"/>
<organism evidence="1 2">
    <name type="scientific">Paraburkholderia elongata</name>
    <dbReference type="NCBI Taxonomy" id="2675747"/>
    <lineage>
        <taxon>Bacteria</taxon>
        <taxon>Pseudomonadati</taxon>
        <taxon>Pseudomonadota</taxon>
        <taxon>Betaproteobacteria</taxon>
        <taxon>Burkholderiales</taxon>
        <taxon>Burkholderiaceae</taxon>
        <taxon>Paraburkholderia</taxon>
    </lineage>
</organism>
<dbReference type="AlphaFoldDB" id="A0A972P0Y5"/>
<dbReference type="RefSeq" id="WP_172176532.1">
    <property type="nucleotide sequence ID" value="NZ_WOEZ01000254.1"/>
</dbReference>
<dbReference type="Proteomes" id="UP000655523">
    <property type="component" value="Unassembled WGS sequence"/>
</dbReference>
<name>A0A972P0Y5_9BURK</name>
<reference evidence="1 2" key="1">
    <citation type="submission" date="2019-11" db="EMBL/GenBank/DDBJ databases">
        <title>Metabolism of dissolved organic matter in forest soils.</title>
        <authorList>
            <person name="Cyle K.T."/>
            <person name="Wilhelm R.C."/>
            <person name="Martinez C.E."/>
        </authorList>
    </citation>
    <scope>NUCLEOTIDE SEQUENCE [LARGE SCALE GENOMIC DNA]</scope>
    <source>
        <strain evidence="1 2">5N</strain>
    </source>
</reference>
<gene>
    <name evidence="1" type="ORF">GNZ13_43070</name>
</gene>
<dbReference type="EMBL" id="WOEZ01000254">
    <property type="protein sequence ID" value="NPT61145.1"/>
    <property type="molecule type" value="Genomic_DNA"/>
</dbReference>